<dbReference type="EMBL" id="LVVM01004640">
    <property type="protein sequence ID" value="OJA12485.1"/>
    <property type="molecule type" value="Genomic_DNA"/>
</dbReference>
<keyword evidence="3" id="KW-1185">Reference proteome</keyword>
<reference evidence="2 3" key="1">
    <citation type="submission" date="2016-03" db="EMBL/GenBank/DDBJ databases">
        <title>Comparative genomics of the ectomycorrhizal sister species Rhizopogon vinicolor and Rhizopogon vesiculosus (Basidiomycota: Boletales) reveals a divergence of the mating type B locus.</title>
        <authorList>
            <person name="Mujic A.B."/>
            <person name="Kuo A."/>
            <person name="Tritt A."/>
            <person name="Lipzen A."/>
            <person name="Chen C."/>
            <person name="Johnson J."/>
            <person name="Sharma A."/>
            <person name="Barry K."/>
            <person name="Grigoriev I.V."/>
            <person name="Spatafora J.W."/>
        </authorList>
    </citation>
    <scope>NUCLEOTIDE SEQUENCE [LARGE SCALE GENOMIC DNA]</scope>
    <source>
        <strain evidence="2 3">AM-OR11-056</strain>
    </source>
</reference>
<dbReference type="STRING" id="180088.A0A1J8PUD3"/>
<proteinExistence type="predicted"/>
<dbReference type="AlphaFoldDB" id="A0A1J8PUD3"/>
<accession>A0A1J8PUD3</accession>
<keyword evidence="1" id="KW-1133">Transmembrane helix</keyword>
<dbReference type="Proteomes" id="UP000183567">
    <property type="component" value="Unassembled WGS sequence"/>
</dbReference>
<name>A0A1J8PUD3_9AGAM</name>
<feature type="transmembrane region" description="Helical" evidence="1">
    <location>
        <begin position="6"/>
        <end position="25"/>
    </location>
</feature>
<protein>
    <submittedName>
        <fullName evidence="2">Uncharacterized protein</fullName>
    </submittedName>
</protein>
<keyword evidence="1" id="KW-0812">Transmembrane</keyword>
<sequence>MPVPTVRYTLAFTLFMLIMFEYTIVWQRLKNFDRVLYDGYRSIPYQCYRESKWITIQSDELLPGDVISIGRCRFFVAESTLH</sequence>
<comment type="caution">
    <text evidence="2">The sequence shown here is derived from an EMBL/GenBank/DDBJ whole genome shotgun (WGS) entry which is preliminary data.</text>
</comment>
<dbReference type="OrthoDB" id="2687003at2759"/>
<evidence type="ECO:0000313" key="2">
    <source>
        <dbReference type="EMBL" id="OJA12485.1"/>
    </source>
</evidence>
<evidence type="ECO:0000313" key="3">
    <source>
        <dbReference type="Proteomes" id="UP000183567"/>
    </source>
</evidence>
<organism evidence="2 3">
    <name type="scientific">Rhizopogon vesiculosus</name>
    <dbReference type="NCBI Taxonomy" id="180088"/>
    <lineage>
        <taxon>Eukaryota</taxon>
        <taxon>Fungi</taxon>
        <taxon>Dikarya</taxon>
        <taxon>Basidiomycota</taxon>
        <taxon>Agaricomycotina</taxon>
        <taxon>Agaricomycetes</taxon>
        <taxon>Agaricomycetidae</taxon>
        <taxon>Boletales</taxon>
        <taxon>Suillineae</taxon>
        <taxon>Rhizopogonaceae</taxon>
        <taxon>Rhizopogon</taxon>
    </lineage>
</organism>
<keyword evidence="1" id="KW-0472">Membrane</keyword>
<gene>
    <name evidence="2" type="ORF">AZE42_08791</name>
</gene>
<evidence type="ECO:0000256" key="1">
    <source>
        <dbReference type="SAM" id="Phobius"/>
    </source>
</evidence>